<accession>A0A067PMY0</accession>
<gene>
    <name evidence="2" type="ORF">JAAARDRAFT_79587</name>
</gene>
<feature type="compositionally biased region" description="Basic and acidic residues" evidence="1">
    <location>
        <begin position="131"/>
        <end position="142"/>
    </location>
</feature>
<dbReference type="HOGENOM" id="CLU_1428193_0_0_1"/>
<proteinExistence type="predicted"/>
<organism evidence="2 3">
    <name type="scientific">Jaapia argillacea MUCL 33604</name>
    <dbReference type="NCBI Taxonomy" id="933084"/>
    <lineage>
        <taxon>Eukaryota</taxon>
        <taxon>Fungi</taxon>
        <taxon>Dikarya</taxon>
        <taxon>Basidiomycota</taxon>
        <taxon>Agaricomycotina</taxon>
        <taxon>Agaricomycetes</taxon>
        <taxon>Agaricomycetidae</taxon>
        <taxon>Jaapiales</taxon>
        <taxon>Jaapiaceae</taxon>
        <taxon>Jaapia</taxon>
    </lineage>
</organism>
<reference evidence="3" key="1">
    <citation type="journal article" date="2014" name="Proc. Natl. Acad. Sci. U.S.A.">
        <title>Extensive sampling of basidiomycete genomes demonstrates inadequacy of the white-rot/brown-rot paradigm for wood decay fungi.</title>
        <authorList>
            <person name="Riley R."/>
            <person name="Salamov A.A."/>
            <person name="Brown D.W."/>
            <person name="Nagy L.G."/>
            <person name="Floudas D."/>
            <person name="Held B.W."/>
            <person name="Levasseur A."/>
            <person name="Lombard V."/>
            <person name="Morin E."/>
            <person name="Otillar R."/>
            <person name="Lindquist E.A."/>
            <person name="Sun H."/>
            <person name="LaButti K.M."/>
            <person name="Schmutz J."/>
            <person name="Jabbour D."/>
            <person name="Luo H."/>
            <person name="Baker S.E."/>
            <person name="Pisabarro A.G."/>
            <person name="Walton J.D."/>
            <person name="Blanchette R.A."/>
            <person name="Henrissat B."/>
            <person name="Martin F."/>
            <person name="Cullen D."/>
            <person name="Hibbett D.S."/>
            <person name="Grigoriev I.V."/>
        </authorList>
    </citation>
    <scope>NUCLEOTIDE SEQUENCE [LARGE SCALE GENOMIC DNA]</scope>
    <source>
        <strain evidence="3">MUCL 33604</strain>
    </source>
</reference>
<feature type="region of interest" description="Disordered" evidence="1">
    <location>
        <begin position="1"/>
        <end position="47"/>
    </location>
</feature>
<feature type="compositionally biased region" description="Polar residues" evidence="1">
    <location>
        <begin position="1"/>
        <end position="12"/>
    </location>
</feature>
<keyword evidence="3" id="KW-1185">Reference proteome</keyword>
<evidence type="ECO:0000313" key="3">
    <source>
        <dbReference type="Proteomes" id="UP000027265"/>
    </source>
</evidence>
<evidence type="ECO:0000313" key="2">
    <source>
        <dbReference type="EMBL" id="KDQ56158.1"/>
    </source>
</evidence>
<dbReference type="AlphaFoldDB" id="A0A067PMY0"/>
<dbReference type="Proteomes" id="UP000027265">
    <property type="component" value="Unassembled WGS sequence"/>
</dbReference>
<dbReference type="InParanoid" id="A0A067PMY0"/>
<protein>
    <submittedName>
        <fullName evidence="2">Uncharacterized protein</fullName>
    </submittedName>
</protein>
<name>A0A067PMY0_9AGAM</name>
<feature type="region of interest" description="Disordered" evidence="1">
    <location>
        <begin position="70"/>
        <end position="157"/>
    </location>
</feature>
<sequence>MDPWGSQWQQPAFQPVPNDGRNQANPGALVRAPPSNQAPQYSVHPPHPQQVLINVPWGNPIHLHLHVQAAGMPSQESPRQRIADQVPPPGQPSTPAGHQLAPSPPGGQPTALGGQLNTPAGHPNPPPTHPDSPRNHPRRDPQQSRNNPQPRHVHAPVIPPSPCVYGGCYVAQPIGIPMCAVHNPFLFRFP</sequence>
<evidence type="ECO:0000256" key="1">
    <source>
        <dbReference type="SAM" id="MobiDB-lite"/>
    </source>
</evidence>
<dbReference type="EMBL" id="KL197723">
    <property type="protein sequence ID" value="KDQ56158.1"/>
    <property type="molecule type" value="Genomic_DNA"/>
</dbReference>